<dbReference type="InterPro" id="IPR036144">
    <property type="entry name" value="RibA-like_sf"/>
</dbReference>
<evidence type="ECO:0000256" key="2">
    <source>
        <dbReference type="ARBA" id="ARBA00001936"/>
    </source>
</evidence>
<evidence type="ECO:0000256" key="5">
    <source>
        <dbReference type="ARBA" id="ARBA00004904"/>
    </source>
</evidence>
<keyword evidence="17" id="KW-1185">Reference proteome</keyword>
<evidence type="ECO:0000256" key="3">
    <source>
        <dbReference type="ARBA" id="ARBA00001946"/>
    </source>
</evidence>
<evidence type="ECO:0000256" key="14">
    <source>
        <dbReference type="ARBA" id="ARBA00023239"/>
    </source>
</evidence>
<evidence type="ECO:0000313" key="17">
    <source>
        <dbReference type="Proteomes" id="UP001317963"/>
    </source>
</evidence>
<keyword evidence="10" id="KW-0686">Riboflavin biosynthesis</keyword>
<gene>
    <name evidence="16" type="ORF">E0F26_04570</name>
</gene>
<name>A0ABY6Q701_9GAMM</name>
<evidence type="ECO:0000256" key="1">
    <source>
        <dbReference type="ARBA" id="ARBA00000141"/>
    </source>
</evidence>
<protein>
    <recommendedName>
        <fullName evidence="9">3,4-dihydroxy-2-butanone 4-phosphate synthase</fullName>
        <ecNumber evidence="8">4.1.99.12</ecNumber>
    </recommendedName>
</protein>
<dbReference type="EMBL" id="CP036501">
    <property type="protein sequence ID" value="UZP74058.1"/>
    <property type="molecule type" value="Genomic_DNA"/>
</dbReference>
<keyword evidence="14 16" id="KW-0456">Lyase</keyword>
<keyword evidence="11" id="KW-0479">Metal-binding</keyword>
<evidence type="ECO:0000256" key="12">
    <source>
        <dbReference type="ARBA" id="ARBA00022842"/>
    </source>
</evidence>
<dbReference type="SUPFAM" id="SSF142695">
    <property type="entry name" value="RibA-like"/>
    <property type="match status" value="1"/>
</dbReference>
<dbReference type="InterPro" id="IPR000422">
    <property type="entry name" value="DHBP_synthase_RibB"/>
</dbReference>
<dbReference type="Gene3D" id="3.90.870.10">
    <property type="entry name" value="DHBP synthase"/>
    <property type="match status" value="1"/>
</dbReference>
<dbReference type="PANTHER" id="PTHR21327:SF34">
    <property type="entry name" value="3,4-DIHYDROXY-2-BUTANONE 4-PHOSPHATE SYNTHASE"/>
    <property type="match status" value="1"/>
</dbReference>
<keyword evidence="13" id="KW-0464">Manganese</keyword>
<evidence type="ECO:0000256" key="6">
    <source>
        <dbReference type="ARBA" id="ARBA00005520"/>
    </source>
</evidence>
<dbReference type="PANTHER" id="PTHR21327">
    <property type="entry name" value="GTP CYCLOHYDROLASE II-RELATED"/>
    <property type="match status" value="1"/>
</dbReference>
<proteinExistence type="inferred from homology"/>
<comment type="similarity">
    <text evidence="7">In the C-terminal section; belongs to the GTP cyclohydrolase II family.</text>
</comment>
<dbReference type="PIRSF" id="PIRSF001259">
    <property type="entry name" value="RibA"/>
    <property type="match status" value="1"/>
</dbReference>
<evidence type="ECO:0000313" key="16">
    <source>
        <dbReference type="EMBL" id="UZP74058.1"/>
    </source>
</evidence>
<sequence>MRGIAVIDSVPPASADQLISEFRRGRKVLLVLDQSDGEQTGVVAMAAEYCEPDDITFMARKARGLVSLALTEERCEQLNLPPMVDPATSGAVKLSIEASTGIDTGISAVDRARTVRVAVAADAKPSDLVQPGHIFPVATLSGGVLIRTGAAEAGVDLASLAGLTPAAVFAEVLDAKGEMANAEALVDFAEKHELTVGRVTDLVDYRLNHSRTVDLIRSGKVQTGHGEFLLSVYQESTQGHVHMALSSGDIEADRPTIVRVHTTSALRDLMSISAPDRASWSIQESLVRVSEEGSGVVVFINKDETDGELLAQVDAVLGRETVDDSQQRSVGYSQVGMGAQILRDLGVGKIRLMGSPVKYNALEGFGLEVVEFIEP</sequence>
<evidence type="ECO:0000256" key="4">
    <source>
        <dbReference type="ARBA" id="ARBA00002284"/>
    </source>
</evidence>
<comment type="cofactor">
    <cofactor evidence="2">
        <name>Mn(2+)</name>
        <dbReference type="ChEBI" id="CHEBI:29035"/>
    </cofactor>
</comment>
<evidence type="ECO:0000256" key="11">
    <source>
        <dbReference type="ARBA" id="ARBA00022723"/>
    </source>
</evidence>
<comment type="catalytic activity">
    <reaction evidence="1">
        <text>D-ribulose 5-phosphate = (2S)-2-hydroxy-3-oxobutyl phosphate + formate + H(+)</text>
        <dbReference type="Rhea" id="RHEA:18457"/>
        <dbReference type="ChEBI" id="CHEBI:15378"/>
        <dbReference type="ChEBI" id="CHEBI:15740"/>
        <dbReference type="ChEBI" id="CHEBI:58121"/>
        <dbReference type="ChEBI" id="CHEBI:58830"/>
        <dbReference type="EC" id="4.1.99.12"/>
    </reaction>
</comment>
<dbReference type="Pfam" id="PF00925">
    <property type="entry name" value="GTP_cyclohydro2"/>
    <property type="match status" value="1"/>
</dbReference>
<dbReference type="Gene3D" id="3.40.50.10990">
    <property type="entry name" value="GTP cyclohydrolase II"/>
    <property type="match status" value="1"/>
</dbReference>
<dbReference type="EC" id="4.1.99.12" evidence="8"/>
<comment type="cofactor">
    <cofactor evidence="3">
        <name>Mg(2+)</name>
        <dbReference type="ChEBI" id="CHEBI:18420"/>
    </cofactor>
</comment>
<dbReference type="InterPro" id="IPR017945">
    <property type="entry name" value="DHBP_synth_RibB-like_a/b_dom"/>
</dbReference>
<dbReference type="Proteomes" id="UP001317963">
    <property type="component" value="Chromosome"/>
</dbReference>
<feature type="domain" description="GTP cyclohydrolase II" evidence="15">
    <location>
        <begin position="220"/>
        <end position="373"/>
    </location>
</feature>
<evidence type="ECO:0000256" key="7">
    <source>
        <dbReference type="ARBA" id="ARBA00008976"/>
    </source>
</evidence>
<comment type="function">
    <text evidence="4">Catalyzes the conversion of D-ribulose 5-phosphate to formate and 3,4-dihydroxy-2-butanone 4-phosphate.</text>
</comment>
<dbReference type="Pfam" id="PF00926">
    <property type="entry name" value="DHBP_synthase"/>
    <property type="match status" value="1"/>
</dbReference>
<dbReference type="SUPFAM" id="SSF55821">
    <property type="entry name" value="YrdC/RibB"/>
    <property type="match status" value="1"/>
</dbReference>
<dbReference type="GO" id="GO:0008686">
    <property type="term" value="F:3,4-dihydroxy-2-butanone-4-phosphate synthase activity"/>
    <property type="evidence" value="ECO:0007669"/>
    <property type="project" value="UniProtKB-EC"/>
</dbReference>
<evidence type="ECO:0000256" key="9">
    <source>
        <dbReference type="ARBA" id="ARBA00018836"/>
    </source>
</evidence>
<accession>A0ABY6Q701</accession>
<evidence type="ECO:0000256" key="8">
    <source>
        <dbReference type="ARBA" id="ARBA00012153"/>
    </source>
</evidence>
<evidence type="ECO:0000256" key="10">
    <source>
        <dbReference type="ARBA" id="ARBA00022619"/>
    </source>
</evidence>
<dbReference type="InterPro" id="IPR032677">
    <property type="entry name" value="GTP_cyclohydro_II"/>
</dbReference>
<comment type="similarity">
    <text evidence="6">In the N-terminal section; belongs to the DHBP synthase family.</text>
</comment>
<comment type="pathway">
    <text evidence="5">Cofactor biosynthesis; riboflavin biosynthesis; 2-hydroxy-3-oxobutyl phosphate from D-ribulose 5-phosphate: step 1/1.</text>
</comment>
<keyword evidence="12" id="KW-0460">Magnesium</keyword>
<evidence type="ECO:0000256" key="13">
    <source>
        <dbReference type="ARBA" id="ARBA00023211"/>
    </source>
</evidence>
<organism evidence="16 17">
    <name type="scientific">Candidatus Paraluminiphilus aquimaris</name>
    <dbReference type="NCBI Taxonomy" id="2518994"/>
    <lineage>
        <taxon>Bacteria</taxon>
        <taxon>Pseudomonadati</taxon>
        <taxon>Pseudomonadota</taxon>
        <taxon>Gammaproteobacteria</taxon>
        <taxon>Cellvibrionales</taxon>
        <taxon>Halieaceae</taxon>
        <taxon>Candidatus Paraluminiphilus</taxon>
    </lineage>
</organism>
<evidence type="ECO:0000259" key="15">
    <source>
        <dbReference type="Pfam" id="PF00925"/>
    </source>
</evidence>
<reference evidence="16 17" key="1">
    <citation type="submission" date="2019-02" db="EMBL/GenBank/DDBJ databases">
        <title>Halieaceae_genomes.</title>
        <authorList>
            <person name="Li S.-H."/>
        </authorList>
    </citation>
    <scope>NUCLEOTIDE SEQUENCE [LARGE SCALE GENOMIC DNA]</scope>
    <source>
        <strain evidence="16 17">JH123</strain>
    </source>
</reference>